<proteinExistence type="predicted"/>
<feature type="region of interest" description="Disordered" evidence="1">
    <location>
        <begin position="36"/>
        <end position="67"/>
    </location>
</feature>
<evidence type="ECO:0000313" key="2">
    <source>
        <dbReference type="EMBL" id="OGZ54047.1"/>
    </source>
</evidence>
<comment type="caution">
    <text evidence="2">The sequence shown here is derived from an EMBL/GenBank/DDBJ whole genome shotgun (WGS) entry which is preliminary data.</text>
</comment>
<dbReference type="Proteomes" id="UP000179106">
    <property type="component" value="Unassembled WGS sequence"/>
</dbReference>
<reference evidence="2 3" key="1">
    <citation type="journal article" date="2016" name="Nat. Commun.">
        <title>Thousands of microbial genomes shed light on interconnected biogeochemical processes in an aquifer system.</title>
        <authorList>
            <person name="Anantharaman K."/>
            <person name="Brown C.T."/>
            <person name="Hug L.A."/>
            <person name="Sharon I."/>
            <person name="Castelle C.J."/>
            <person name="Probst A.J."/>
            <person name="Thomas B.C."/>
            <person name="Singh A."/>
            <person name="Wilkins M.J."/>
            <person name="Karaoz U."/>
            <person name="Brodie E.L."/>
            <person name="Williams K.H."/>
            <person name="Hubbard S.S."/>
            <person name="Banfield J.F."/>
        </authorList>
    </citation>
    <scope>NUCLEOTIDE SEQUENCE [LARGE SCALE GENOMIC DNA]</scope>
</reference>
<evidence type="ECO:0000256" key="1">
    <source>
        <dbReference type="SAM" id="MobiDB-lite"/>
    </source>
</evidence>
<dbReference type="EMBL" id="MHNW01000011">
    <property type="protein sequence ID" value="OGZ54047.1"/>
    <property type="molecule type" value="Genomic_DNA"/>
</dbReference>
<name>A0A1G2GV07_9BACT</name>
<dbReference type="AlphaFoldDB" id="A0A1G2GV07"/>
<gene>
    <name evidence="2" type="ORF">A3B25_00010</name>
</gene>
<accession>A0A1G2GV07</accession>
<sequence>MQGRNSMSRHVRINGFGKSGKSWHPEVVPIALTDSMGIPVGVDDSKDIDSDDDETSSERMHPSFNGSIRSGKLIELADGSIVTRAEWREIQTQ</sequence>
<protein>
    <submittedName>
        <fullName evidence="2">Uncharacterized protein</fullName>
    </submittedName>
</protein>
<organism evidence="2 3">
    <name type="scientific">Candidatus Ryanbacteria bacterium RIFCSPLOWO2_01_FULL_48_26</name>
    <dbReference type="NCBI Taxonomy" id="1802126"/>
    <lineage>
        <taxon>Bacteria</taxon>
        <taxon>Candidatus Ryaniibacteriota</taxon>
    </lineage>
</organism>
<evidence type="ECO:0000313" key="3">
    <source>
        <dbReference type="Proteomes" id="UP000179106"/>
    </source>
</evidence>